<proteinExistence type="predicted"/>
<feature type="region of interest" description="Disordered" evidence="1">
    <location>
        <begin position="220"/>
        <end position="251"/>
    </location>
</feature>
<organism evidence="2">
    <name type="scientific">Siphoviridae sp. ctqPo10</name>
    <dbReference type="NCBI Taxonomy" id="2827948"/>
    <lineage>
        <taxon>Viruses</taxon>
        <taxon>Duplodnaviria</taxon>
        <taxon>Heunggongvirae</taxon>
        <taxon>Uroviricota</taxon>
        <taxon>Caudoviricetes</taxon>
    </lineage>
</organism>
<evidence type="ECO:0000313" key="2">
    <source>
        <dbReference type="EMBL" id="DAF54894.1"/>
    </source>
</evidence>
<reference evidence="2" key="1">
    <citation type="journal article" date="2021" name="Proc. Natl. Acad. Sci. U.S.A.">
        <title>A Catalog of Tens of Thousands of Viruses from Human Metagenomes Reveals Hidden Associations with Chronic Diseases.</title>
        <authorList>
            <person name="Tisza M.J."/>
            <person name="Buck C.B."/>
        </authorList>
    </citation>
    <scope>NUCLEOTIDE SEQUENCE</scope>
    <source>
        <strain evidence="2">CtqPo10</strain>
    </source>
</reference>
<protein>
    <submittedName>
        <fullName evidence="2">Uncharacterized protein</fullName>
    </submittedName>
</protein>
<dbReference type="EMBL" id="BK032682">
    <property type="protein sequence ID" value="DAF54894.1"/>
    <property type="molecule type" value="Genomic_DNA"/>
</dbReference>
<accession>A0A8S5SVC3</accession>
<feature type="compositionally biased region" description="Low complexity" evidence="1">
    <location>
        <begin position="226"/>
        <end position="244"/>
    </location>
</feature>
<evidence type="ECO:0000256" key="1">
    <source>
        <dbReference type="SAM" id="MobiDB-lite"/>
    </source>
</evidence>
<sequence>MKKSLLKVKNTITFEDKLNAIDLILNAFWDDETGEYTPWMEEPARIIAVGKYFIEGYTLEDGENIFKLYLSDDDLKSLIDTFINPDYESRCESVKEYIKVMDFVDKMVHDKLEWTKQNIIHANPDMDRIVEGVNVFIDAFKNFANLDLTALTPEMVKDGVSFMEKLKESGFEINAESLTKIVKDAAAFNIDKASQDIIDAKNEQIKKLQEENRELKKVKGNFSARNVMNDGSSNKNNNKTGTKVTKMDKKK</sequence>
<name>A0A8S5SVC3_9CAUD</name>